<proteinExistence type="inferred from homology"/>
<comment type="similarity">
    <text evidence="1 2">Belongs to the MEMO1 family.</text>
</comment>
<dbReference type="PANTHER" id="PTHR11060">
    <property type="entry name" value="PROTEIN MEMO1"/>
    <property type="match status" value="1"/>
</dbReference>
<dbReference type="SUPFAM" id="SSF53213">
    <property type="entry name" value="LigB-like"/>
    <property type="match status" value="1"/>
</dbReference>
<dbReference type="PANTHER" id="PTHR11060:SF0">
    <property type="entry name" value="PROTEIN MEMO1"/>
    <property type="match status" value="1"/>
</dbReference>
<name>A0A8J6NL11_9CHLR</name>
<dbReference type="NCBIfam" id="TIGR04336">
    <property type="entry name" value="AmmeMemoSam_B"/>
    <property type="match status" value="1"/>
</dbReference>
<evidence type="ECO:0000256" key="1">
    <source>
        <dbReference type="ARBA" id="ARBA00006315"/>
    </source>
</evidence>
<evidence type="ECO:0000313" key="3">
    <source>
        <dbReference type="EMBL" id="MBC8335467.1"/>
    </source>
</evidence>
<gene>
    <name evidence="3" type="primary">amrB</name>
    <name evidence="3" type="ORF">H8E29_09395</name>
</gene>
<sequence length="285" mass="30594">MKPVAPVRPSPIAGTWYEGHPSKLASEVDRYIHEASLPKLDGEVVAVIAPHAGYLYSGPVAGYAFATVHGMDFDLVAVISPMHAYYREPILTSSHEAYSTPLGKISIDRAAVEAVDTLLCADIGVGLKPIANDSEHSLEIELPFLQRTLNGEFNLLPIMISEQTNRIAYTLGTALAKILRGRNALLVGSTDLSHFKSRDAANKFDQEMLRQVERFSPEGLLKAEENGKGFACGRGAVATVLYAAKSLGADTVKILNYATSGDITGDYDSVVGYGAAVVLKSNQQN</sequence>
<accession>A0A8J6NL11</accession>
<comment type="caution">
    <text evidence="3">The sequence shown here is derived from an EMBL/GenBank/DDBJ whole genome shotgun (WGS) entry which is preliminary data.</text>
</comment>
<evidence type="ECO:0000256" key="2">
    <source>
        <dbReference type="HAMAP-Rule" id="MF_00055"/>
    </source>
</evidence>
<dbReference type="EMBL" id="JACNJN010000110">
    <property type="protein sequence ID" value="MBC8335467.1"/>
    <property type="molecule type" value="Genomic_DNA"/>
</dbReference>
<dbReference type="Pfam" id="PF01875">
    <property type="entry name" value="Memo"/>
    <property type="match status" value="1"/>
</dbReference>
<dbReference type="Proteomes" id="UP000614469">
    <property type="component" value="Unassembled WGS sequence"/>
</dbReference>
<dbReference type="CDD" id="cd07361">
    <property type="entry name" value="MEMO_like"/>
    <property type="match status" value="1"/>
</dbReference>
<reference evidence="3 4" key="1">
    <citation type="submission" date="2020-08" db="EMBL/GenBank/DDBJ databases">
        <title>Bridging the membrane lipid divide: bacteria of the FCB group superphylum have the potential to synthesize archaeal ether lipids.</title>
        <authorList>
            <person name="Villanueva L."/>
            <person name="Von Meijenfeldt F.A.B."/>
            <person name="Westbye A.B."/>
            <person name="Yadav S."/>
            <person name="Hopmans E.C."/>
            <person name="Dutilh B.E."/>
            <person name="Sinninghe Damste J.S."/>
        </authorList>
    </citation>
    <scope>NUCLEOTIDE SEQUENCE [LARGE SCALE GENOMIC DNA]</scope>
    <source>
        <strain evidence="3">NIOZ-UU36</strain>
    </source>
</reference>
<evidence type="ECO:0000313" key="4">
    <source>
        <dbReference type="Proteomes" id="UP000614469"/>
    </source>
</evidence>
<organism evidence="3 4">
    <name type="scientific">Candidatus Desulfolinea nitratireducens</name>
    <dbReference type="NCBI Taxonomy" id="2841698"/>
    <lineage>
        <taxon>Bacteria</taxon>
        <taxon>Bacillati</taxon>
        <taxon>Chloroflexota</taxon>
        <taxon>Anaerolineae</taxon>
        <taxon>Anaerolineales</taxon>
        <taxon>Anaerolineales incertae sedis</taxon>
        <taxon>Candidatus Desulfolinea</taxon>
    </lineage>
</organism>
<dbReference type="InterPro" id="IPR002737">
    <property type="entry name" value="MEMO1_fam"/>
</dbReference>
<dbReference type="AlphaFoldDB" id="A0A8J6NL11"/>
<dbReference type="HAMAP" id="MF_00055">
    <property type="entry name" value="MEMO1"/>
    <property type="match status" value="1"/>
</dbReference>
<protein>
    <recommendedName>
        <fullName evidence="2">MEMO1 family protein H8E29_09395</fullName>
    </recommendedName>
</protein>
<dbReference type="Gene3D" id="3.40.830.10">
    <property type="entry name" value="LigB-like"/>
    <property type="match status" value="1"/>
</dbReference>